<dbReference type="PANTHER" id="PTHR32089:SF112">
    <property type="entry name" value="LYSOZYME-LIKE PROTEIN-RELATED"/>
    <property type="match status" value="1"/>
</dbReference>
<feature type="transmembrane region" description="Helical" evidence="6">
    <location>
        <begin position="13"/>
        <end position="33"/>
    </location>
</feature>
<organism evidence="9 10">
    <name type="scientific">Propionispira arboris</name>
    <dbReference type="NCBI Taxonomy" id="84035"/>
    <lineage>
        <taxon>Bacteria</taxon>
        <taxon>Bacillati</taxon>
        <taxon>Bacillota</taxon>
        <taxon>Negativicutes</taxon>
        <taxon>Selenomonadales</taxon>
        <taxon>Selenomonadaceae</taxon>
        <taxon>Propionispira</taxon>
    </lineage>
</organism>
<gene>
    <name evidence="9" type="ORF">SAMN05660742_103142</name>
</gene>
<dbReference type="InterPro" id="IPR024478">
    <property type="entry name" value="HlyB_4HB_MCP"/>
</dbReference>
<feature type="region of interest" description="Disordered" evidence="5">
    <location>
        <begin position="509"/>
        <end position="534"/>
    </location>
</feature>
<dbReference type="AlphaFoldDB" id="A0A1H6VXX6"/>
<keyword evidence="4" id="KW-0175">Coiled coil</keyword>
<proteinExistence type="inferred from homology"/>
<keyword evidence="10" id="KW-1185">Reference proteome</keyword>
<feature type="domain" description="Methyl-accepting transducer" evidence="7">
    <location>
        <begin position="287"/>
        <end position="558"/>
    </location>
</feature>
<dbReference type="GO" id="GO:0006935">
    <property type="term" value="P:chemotaxis"/>
    <property type="evidence" value="ECO:0007669"/>
    <property type="project" value="InterPro"/>
</dbReference>
<evidence type="ECO:0000259" key="7">
    <source>
        <dbReference type="PROSITE" id="PS50111"/>
    </source>
</evidence>
<keyword evidence="6" id="KW-0812">Transmembrane</keyword>
<dbReference type="InterPro" id="IPR004089">
    <property type="entry name" value="MCPsignal_dom"/>
</dbReference>
<dbReference type="PROSITE" id="PS50885">
    <property type="entry name" value="HAMP"/>
    <property type="match status" value="1"/>
</dbReference>
<dbReference type="PROSITE" id="PS50111">
    <property type="entry name" value="CHEMOTAXIS_TRANSDUC_2"/>
    <property type="match status" value="1"/>
</dbReference>
<dbReference type="STRING" id="84035.SAMN05660742_103142"/>
<dbReference type="Pfam" id="PF12729">
    <property type="entry name" value="4HB_MCP_1"/>
    <property type="match status" value="1"/>
</dbReference>
<evidence type="ECO:0000256" key="6">
    <source>
        <dbReference type="SAM" id="Phobius"/>
    </source>
</evidence>
<dbReference type="Pfam" id="PF00015">
    <property type="entry name" value="MCPsignal"/>
    <property type="match status" value="1"/>
</dbReference>
<evidence type="ECO:0000256" key="4">
    <source>
        <dbReference type="SAM" id="Coils"/>
    </source>
</evidence>
<dbReference type="InterPro" id="IPR004090">
    <property type="entry name" value="Chemotax_Me-accpt_rcpt"/>
</dbReference>
<feature type="transmembrane region" description="Helical" evidence="6">
    <location>
        <begin position="193"/>
        <end position="212"/>
    </location>
</feature>
<keyword evidence="6" id="KW-0472">Membrane</keyword>
<dbReference type="RefSeq" id="WP_091829487.1">
    <property type="nucleotide sequence ID" value="NZ_FNZK01000003.1"/>
</dbReference>
<evidence type="ECO:0000256" key="5">
    <source>
        <dbReference type="SAM" id="MobiDB-lite"/>
    </source>
</evidence>
<dbReference type="EMBL" id="FNZK01000003">
    <property type="protein sequence ID" value="SEJ09531.1"/>
    <property type="molecule type" value="Genomic_DNA"/>
</dbReference>
<evidence type="ECO:0000256" key="3">
    <source>
        <dbReference type="PROSITE-ProRule" id="PRU00284"/>
    </source>
</evidence>
<reference evidence="10" key="1">
    <citation type="submission" date="2016-10" db="EMBL/GenBank/DDBJ databases">
        <authorList>
            <person name="Varghese N."/>
            <person name="Submissions S."/>
        </authorList>
    </citation>
    <scope>NUCLEOTIDE SEQUENCE [LARGE SCALE GENOMIC DNA]</scope>
    <source>
        <strain evidence="10">DSM 2179</strain>
    </source>
</reference>
<dbReference type="GO" id="GO:0007165">
    <property type="term" value="P:signal transduction"/>
    <property type="evidence" value="ECO:0007669"/>
    <property type="project" value="UniProtKB-KW"/>
</dbReference>
<dbReference type="CDD" id="cd11386">
    <property type="entry name" value="MCP_signal"/>
    <property type="match status" value="1"/>
</dbReference>
<evidence type="ECO:0000256" key="1">
    <source>
        <dbReference type="ARBA" id="ARBA00023224"/>
    </source>
</evidence>
<comment type="similarity">
    <text evidence="2">Belongs to the methyl-accepting chemotaxis (MCP) protein family.</text>
</comment>
<sequence length="573" mass="62189">MNWFSNLKVRQKLYFLIAVFSIAVIVIGVLGHVNLKKSSQNMETLYGVNVKAIELTDDCRLAQRRIQADLFALMVTTDDNENKRLSSDIIQARKRFDDNIVAYEKLPLTQEQKAALESVKTIVVQYRTVNADVTALALQNKNEEAYKLFQVKAAPLAEQIFDKFRAISSEANKSSEQLNQTAREDVARSSMTAIAITVIALLLGVVVGILIIKQITKRLSDSVKFLGDIASGDFSQDVAEHSMKDQSEFGALSQSVDRMNRNIRALIKQLLNTSEQVAAASEELTASAEQSALASNQIAESITEVAKGAEKQLEMAVSTNHIVEEMAKGIHQVTENTSEVARSTERTSTAAIEGGKAIEKTAIQMGTIEKRTDDTADVIGELEGKSKQIDTIVGLISNIAAQTNLLALNAAIEAARAGDAGRGFSVVAEEVRKLAEQSAHATKDITELIVDVQAKTKTAVNFMNESKREVKMGSELVDLAGKNFNEILTMIKVVADEINEISAATEELTSGTEDVVTATGNSSNETKKTAESTETISAATEQQSASMEEIASASTHLAKLAADLQNEIQKFKI</sequence>
<dbReference type="Gene3D" id="6.10.340.10">
    <property type="match status" value="1"/>
</dbReference>
<dbReference type="PRINTS" id="PR00260">
    <property type="entry name" value="CHEMTRNSDUCR"/>
</dbReference>
<dbReference type="Proteomes" id="UP000199662">
    <property type="component" value="Unassembled WGS sequence"/>
</dbReference>
<keyword evidence="6" id="KW-1133">Transmembrane helix</keyword>
<protein>
    <submittedName>
        <fullName evidence="9">Methyl-accepting chemotaxis protein</fullName>
    </submittedName>
</protein>
<evidence type="ECO:0000313" key="10">
    <source>
        <dbReference type="Proteomes" id="UP000199662"/>
    </source>
</evidence>
<feature type="domain" description="HAMP" evidence="8">
    <location>
        <begin position="213"/>
        <end position="268"/>
    </location>
</feature>
<accession>A0A1H6VXX6</accession>
<name>A0A1H6VXX6_9FIRM</name>
<dbReference type="PANTHER" id="PTHR32089">
    <property type="entry name" value="METHYL-ACCEPTING CHEMOTAXIS PROTEIN MCPB"/>
    <property type="match status" value="1"/>
</dbReference>
<feature type="coiled-coil region" evidence="4">
    <location>
        <begin position="256"/>
        <end position="283"/>
    </location>
</feature>
<dbReference type="GO" id="GO:0016020">
    <property type="term" value="C:membrane"/>
    <property type="evidence" value="ECO:0007669"/>
    <property type="project" value="InterPro"/>
</dbReference>
<dbReference type="InterPro" id="IPR003660">
    <property type="entry name" value="HAMP_dom"/>
</dbReference>
<evidence type="ECO:0000256" key="2">
    <source>
        <dbReference type="ARBA" id="ARBA00029447"/>
    </source>
</evidence>
<dbReference type="GO" id="GO:0004888">
    <property type="term" value="F:transmembrane signaling receptor activity"/>
    <property type="evidence" value="ECO:0007669"/>
    <property type="project" value="InterPro"/>
</dbReference>
<keyword evidence="1 3" id="KW-0807">Transducer</keyword>
<dbReference type="SUPFAM" id="SSF58104">
    <property type="entry name" value="Methyl-accepting chemotaxis protein (MCP) signaling domain"/>
    <property type="match status" value="1"/>
</dbReference>
<feature type="compositionally biased region" description="Polar residues" evidence="5">
    <location>
        <begin position="509"/>
        <end position="524"/>
    </location>
</feature>
<dbReference type="SMART" id="SM00283">
    <property type="entry name" value="MA"/>
    <property type="match status" value="1"/>
</dbReference>
<evidence type="ECO:0000259" key="8">
    <source>
        <dbReference type="PROSITE" id="PS50885"/>
    </source>
</evidence>
<evidence type="ECO:0000313" key="9">
    <source>
        <dbReference type="EMBL" id="SEJ09531.1"/>
    </source>
</evidence>
<dbReference type="Gene3D" id="1.10.287.950">
    <property type="entry name" value="Methyl-accepting chemotaxis protein"/>
    <property type="match status" value="1"/>
</dbReference>